<evidence type="ECO:0000256" key="1">
    <source>
        <dbReference type="ARBA" id="ARBA00004123"/>
    </source>
</evidence>
<dbReference type="Proteomes" id="UP001358586">
    <property type="component" value="Chromosome 5"/>
</dbReference>
<feature type="compositionally biased region" description="Basic and acidic residues" evidence="6">
    <location>
        <begin position="152"/>
        <end position="165"/>
    </location>
</feature>
<keyword evidence="3 5" id="KW-0690">Ribosome biogenesis</keyword>
<evidence type="ECO:0000256" key="3">
    <source>
        <dbReference type="ARBA" id="ARBA00022517"/>
    </source>
</evidence>
<sequence length="342" mass="38363">MEMETEFTQKPFQVDMGNLLAFNPFHNFPSLPTSRDELVKECIQEGTKLVQAIADSVFNLPSTEDADGPLVKLPTPTTKLPREKHLPKPKPPTKWEEFAKKKGITKRKKDKVLWDEQTGTWKRRFGYDRVNDDKDIPVIEAKMTDEPGVDPFAKRQDDKKKRVEKQEKNRLQNLKQAAKIGALPSHVQLAATALPITGTQAPPKKVTKYELGNVAGMAATSTASGGKFDRSCQEKSLLKSKESIARFSFLFLPVVEGSGIGSREKEQTENVLNKLISKHSHEILNVDKAVTMYNVKKEKKARNKRNQEGKLSSARNKLKPKKQLHKKNGKKGPGSSKKGKAK</sequence>
<dbReference type="InterPro" id="IPR007023">
    <property type="entry name" value="Ribosom_reg"/>
</dbReference>
<feature type="region of interest" description="Disordered" evidence="6">
    <location>
        <begin position="68"/>
        <end position="92"/>
    </location>
</feature>
<accession>A0ABR0PS36</accession>
<comment type="similarity">
    <text evidence="2 5">Belongs to the RRS1 family.</text>
</comment>
<reference evidence="7 8" key="1">
    <citation type="submission" date="2023-03" db="EMBL/GenBank/DDBJ databases">
        <title>WGS of Gossypium arboreum.</title>
        <authorList>
            <person name="Yu D."/>
        </authorList>
    </citation>
    <scope>NUCLEOTIDE SEQUENCE [LARGE SCALE GENOMIC DNA]</scope>
    <source>
        <tissue evidence="7">Leaf</tissue>
    </source>
</reference>
<comment type="caution">
    <text evidence="7">The sequence shown here is derived from an EMBL/GenBank/DDBJ whole genome shotgun (WGS) entry which is preliminary data.</text>
</comment>
<organism evidence="7 8">
    <name type="scientific">Gossypium arboreum</name>
    <name type="common">Tree cotton</name>
    <name type="synonym">Gossypium nanking</name>
    <dbReference type="NCBI Taxonomy" id="29729"/>
    <lineage>
        <taxon>Eukaryota</taxon>
        <taxon>Viridiplantae</taxon>
        <taxon>Streptophyta</taxon>
        <taxon>Embryophyta</taxon>
        <taxon>Tracheophyta</taxon>
        <taxon>Spermatophyta</taxon>
        <taxon>Magnoliopsida</taxon>
        <taxon>eudicotyledons</taxon>
        <taxon>Gunneridae</taxon>
        <taxon>Pentapetalae</taxon>
        <taxon>rosids</taxon>
        <taxon>malvids</taxon>
        <taxon>Malvales</taxon>
        <taxon>Malvaceae</taxon>
        <taxon>Malvoideae</taxon>
        <taxon>Gossypium</taxon>
    </lineage>
</organism>
<keyword evidence="8" id="KW-1185">Reference proteome</keyword>
<evidence type="ECO:0000313" key="7">
    <source>
        <dbReference type="EMBL" id="KAK5829800.1"/>
    </source>
</evidence>
<protein>
    <recommendedName>
        <fullName evidence="5">Ribosome biogenesis regulatory protein</fullName>
    </recommendedName>
</protein>
<proteinExistence type="inferred from homology"/>
<evidence type="ECO:0000313" key="8">
    <source>
        <dbReference type="Proteomes" id="UP001358586"/>
    </source>
</evidence>
<feature type="region of interest" description="Disordered" evidence="6">
    <location>
        <begin position="294"/>
        <end position="342"/>
    </location>
</feature>
<evidence type="ECO:0000256" key="5">
    <source>
        <dbReference type="RuleBase" id="RU364132"/>
    </source>
</evidence>
<evidence type="ECO:0000256" key="4">
    <source>
        <dbReference type="ARBA" id="ARBA00023242"/>
    </source>
</evidence>
<keyword evidence="4 5" id="KW-0539">Nucleus</keyword>
<dbReference type="PANTHER" id="PTHR17602">
    <property type="entry name" value="RIBOSOME BIOGENESIS REGULATORY PROTEIN"/>
    <property type="match status" value="1"/>
</dbReference>
<evidence type="ECO:0000256" key="6">
    <source>
        <dbReference type="SAM" id="MobiDB-lite"/>
    </source>
</evidence>
<dbReference type="Pfam" id="PF04939">
    <property type="entry name" value="RRS1"/>
    <property type="match status" value="1"/>
</dbReference>
<evidence type="ECO:0000256" key="2">
    <source>
        <dbReference type="ARBA" id="ARBA00010077"/>
    </source>
</evidence>
<feature type="region of interest" description="Disordered" evidence="6">
    <location>
        <begin position="145"/>
        <end position="165"/>
    </location>
</feature>
<comment type="subcellular location">
    <subcellularLocation>
        <location evidence="1 5">Nucleus</location>
    </subcellularLocation>
</comment>
<feature type="compositionally biased region" description="Basic residues" evidence="6">
    <location>
        <begin position="316"/>
        <end position="330"/>
    </location>
</feature>
<dbReference type="PANTHER" id="PTHR17602:SF4">
    <property type="entry name" value="RIBOSOME BIOGENESIS REGULATORY PROTEIN HOMOLOG"/>
    <property type="match status" value="1"/>
</dbReference>
<gene>
    <name evidence="7" type="ORF">PVK06_013593</name>
</gene>
<name>A0ABR0PS36_GOSAR</name>
<comment type="function">
    <text evidence="5">Involved in ribosomal large subunit assembly.</text>
</comment>
<dbReference type="EMBL" id="JARKNE010000005">
    <property type="protein sequence ID" value="KAK5829800.1"/>
    <property type="molecule type" value="Genomic_DNA"/>
</dbReference>